<dbReference type="PROSITE" id="PS01124">
    <property type="entry name" value="HTH_ARAC_FAMILY_2"/>
    <property type="match status" value="1"/>
</dbReference>
<dbReference type="Gene3D" id="1.10.10.60">
    <property type="entry name" value="Homeodomain-like"/>
    <property type="match status" value="1"/>
</dbReference>
<gene>
    <name evidence="2" type="ORF">C9J27_22630</name>
</gene>
<sequence>MKCKVIIKTKTDLTPTIIVDDYCFFSINNIGKQESISICSKSDNMIILILSEDNIIYQGKSFSKLAISPIGDNSVLDIDIFSKTYVICYDLSEDICQNTYSGLYNFINPYNYIIEQLIPDVKANDAIIIMALKHLALLSLTYKKTIPDFNRIQQFIFTNIRNSELSLDLVVDNLFMSRRKIQYILSRNNTSYGNLVDDIRFEILSNEELSGLSIQQILSKAGVKNIATANRVFIKKAGITMRDFLSNEKK</sequence>
<evidence type="ECO:0000313" key="2">
    <source>
        <dbReference type="EMBL" id="PSU92060.1"/>
    </source>
</evidence>
<dbReference type="Proteomes" id="UP000241426">
    <property type="component" value="Unassembled WGS sequence"/>
</dbReference>
<dbReference type="AlphaFoldDB" id="A0A2T3KBR4"/>
<dbReference type="EMBL" id="PYNF01000035">
    <property type="protein sequence ID" value="PSU92060.1"/>
    <property type="molecule type" value="Genomic_DNA"/>
</dbReference>
<accession>A0A2T3KBR4</accession>
<feature type="domain" description="HTH araC/xylS-type" evidence="1">
    <location>
        <begin position="150"/>
        <end position="247"/>
    </location>
</feature>
<comment type="caution">
    <text evidence="2">The sequence shown here is derived from an EMBL/GenBank/DDBJ whole genome shotgun (WGS) entry which is preliminary data.</text>
</comment>
<proteinExistence type="predicted"/>
<organism evidence="2 3">
    <name type="scientific">Photobacterium kishitanii</name>
    <dbReference type="NCBI Taxonomy" id="318456"/>
    <lineage>
        <taxon>Bacteria</taxon>
        <taxon>Pseudomonadati</taxon>
        <taxon>Pseudomonadota</taxon>
        <taxon>Gammaproteobacteria</taxon>
        <taxon>Vibrionales</taxon>
        <taxon>Vibrionaceae</taxon>
        <taxon>Photobacterium</taxon>
    </lineage>
</organism>
<evidence type="ECO:0000313" key="3">
    <source>
        <dbReference type="Proteomes" id="UP000241426"/>
    </source>
</evidence>
<evidence type="ECO:0000259" key="1">
    <source>
        <dbReference type="PROSITE" id="PS01124"/>
    </source>
</evidence>
<protein>
    <recommendedName>
        <fullName evidence="1">HTH araC/xylS-type domain-containing protein</fullName>
    </recommendedName>
</protein>
<dbReference type="RefSeq" id="WP_107226141.1">
    <property type="nucleotide sequence ID" value="NZ_PYNF01000035.1"/>
</dbReference>
<name>A0A2T3KBR4_9GAMM</name>
<dbReference type="InterPro" id="IPR018060">
    <property type="entry name" value="HTH_AraC"/>
</dbReference>
<dbReference type="GO" id="GO:0043565">
    <property type="term" value="F:sequence-specific DNA binding"/>
    <property type="evidence" value="ECO:0007669"/>
    <property type="project" value="InterPro"/>
</dbReference>
<dbReference type="GO" id="GO:0003700">
    <property type="term" value="F:DNA-binding transcription factor activity"/>
    <property type="evidence" value="ECO:0007669"/>
    <property type="project" value="InterPro"/>
</dbReference>
<reference evidence="2 3" key="1">
    <citation type="submission" date="2018-01" db="EMBL/GenBank/DDBJ databases">
        <title>Whole genome sequencing of Histamine producing bacteria.</title>
        <authorList>
            <person name="Butler K."/>
        </authorList>
    </citation>
    <scope>NUCLEOTIDE SEQUENCE [LARGE SCALE GENOMIC DNA]</scope>
    <source>
        <strain evidence="2 3">FS-7.2</strain>
    </source>
</reference>